<reference evidence="4" key="1">
    <citation type="submission" date="2023-07" db="EMBL/GenBank/DDBJ databases">
        <title>Paracoccus sp. MBLB3053 whole genome sequence.</title>
        <authorList>
            <person name="Hwang C.Y."/>
            <person name="Cho E.-S."/>
            <person name="Seo M.-J."/>
        </authorList>
    </citation>
    <scope>NUCLEOTIDE SEQUENCE [LARGE SCALE GENOMIC DNA]</scope>
    <source>
        <strain evidence="4">MBLB3053</strain>
    </source>
</reference>
<dbReference type="CDD" id="cd16405">
    <property type="entry name" value="RepB_like_N"/>
    <property type="match status" value="1"/>
</dbReference>
<feature type="compositionally biased region" description="Low complexity" evidence="1">
    <location>
        <begin position="310"/>
        <end position="320"/>
    </location>
</feature>
<dbReference type="Proteomes" id="UP001269144">
    <property type="component" value="Unassembled WGS sequence"/>
</dbReference>
<dbReference type="PANTHER" id="PTHR33375:SF1">
    <property type="entry name" value="CHROMOSOME-PARTITIONING PROTEIN PARB-RELATED"/>
    <property type="match status" value="1"/>
</dbReference>
<organism evidence="3 4">
    <name type="scientific">Paracoccus aurantius</name>
    <dbReference type="NCBI Taxonomy" id="3073814"/>
    <lineage>
        <taxon>Bacteria</taxon>
        <taxon>Pseudomonadati</taxon>
        <taxon>Pseudomonadota</taxon>
        <taxon>Alphaproteobacteria</taxon>
        <taxon>Rhodobacterales</taxon>
        <taxon>Paracoccaceae</taxon>
        <taxon>Paracoccus</taxon>
    </lineage>
</organism>
<dbReference type="SUPFAM" id="SSF110849">
    <property type="entry name" value="ParB/Sulfiredoxin"/>
    <property type="match status" value="1"/>
</dbReference>
<dbReference type="InterPro" id="IPR050336">
    <property type="entry name" value="Chromosome_partition/occlusion"/>
</dbReference>
<gene>
    <name evidence="3" type="ORF">RGQ15_20715</name>
</gene>
<accession>A0ABU2HY40</accession>
<keyword evidence="4" id="KW-1185">Reference proteome</keyword>
<sequence length="368" mass="40727">MAKRRRLETPSTADLDRIEAQFRSETIERPALARGVAPIAQIAADSAALSSTESTESRASRARSEAEAARLHDAEARGLLISEIPIGLIDEAAMIRDRMILDEEEMLELRLSIAAHGLRLPIEVYETADHSAQGPRYGLISGYRRLTAVRALHDLSQSERHATIRALIRPRTEADEAFVAMVEENEVREELSHFERGRIAVIAATQGAFANTEDAVNKLFATGSKAKRSKVRSFALIFEELGDMLRFPEALTERRGLRIAAALRAGSEARLRQALSSRLPGDAEEEWAIIEPVLEAAEETPREPRRGGRPRSAAPRSSWSDDLTRTNSGITIRQGREGKAYVLRLEGELLNDELIDSLVAEIRALLGR</sequence>
<feature type="domain" description="ParB-like N-terminal" evidence="2">
    <location>
        <begin position="82"/>
        <end position="186"/>
    </location>
</feature>
<evidence type="ECO:0000256" key="1">
    <source>
        <dbReference type="SAM" id="MobiDB-lite"/>
    </source>
</evidence>
<dbReference type="InterPro" id="IPR003115">
    <property type="entry name" value="ParB_N"/>
</dbReference>
<dbReference type="SMART" id="SM00470">
    <property type="entry name" value="ParB"/>
    <property type="match status" value="1"/>
</dbReference>
<protein>
    <submittedName>
        <fullName evidence="3">ParB N-terminal domain-containing protein</fullName>
    </submittedName>
</protein>
<dbReference type="Pfam" id="PF02195">
    <property type="entry name" value="ParB_N"/>
    <property type="match status" value="1"/>
</dbReference>
<dbReference type="RefSeq" id="WP_311162762.1">
    <property type="nucleotide sequence ID" value="NZ_JAVQLW010000005.1"/>
</dbReference>
<dbReference type="EMBL" id="JAVQLW010000005">
    <property type="protein sequence ID" value="MDS9469976.1"/>
    <property type="molecule type" value="Genomic_DNA"/>
</dbReference>
<evidence type="ECO:0000313" key="3">
    <source>
        <dbReference type="EMBL" id="MDS9469976.1"/>
    </source>
</evidence>
<dbReference type="InterPro" id="IPR036086">
    <property type="entry name" value="ParB/Sulfiredoxin_sf"/>
</dbReference>
<dbReference type="InterPro" id="IPR037972">
    <property type="entry name" value="RepB_N"/>
</dbReference>
<name>A0ABU2HY40_9RHOB</name>
<feature type="region of interest" description="Disordered" evidence="1">
    <location>
        <begin position="298"/>
        <end position="330"/>
    </location>
</feature>
<evidence type="ECO:0000259" key="2">
    <source>
        <dbReference type="SMART" id="SM00470"/>
    </source>
</evidence>
<comment type="caution">
    <text evidence="3">The sequence shown here is derived from an EMBL/GenBank/DDBJ whole genome shotgun (WGS) entry which is preliminary data.</text>
</comment>
<evidence type="ECO:0000313" key="4">
    <source>
        <dbReference type="Proteomes" id="UP001269144"/>
    </source>
</evidence>
<dbReference type="PANTHER" id="PTHR33375">
    <property type="entry name" value="CHROMOSOME-PARTITIONING PROTEIN PARB-RELATED"/>
    <property type="match status" value="1"/>
</dbReference>
<proteinExistence type="predicted"/>
<dbReference type="Gene3D" id="3.90.1530.30">
    <property type="match status" value="1"/>
</dbReference>